<comment type="caution">
    <text evidence="1">The sequence shown here is derived from an EMBL/GenBank/DDBJ whole genome shotgun (WGS) entry which is preliminary data.</text>
</comment>
<gene>
    <name evidence="1" type="ORF">A3A93_05815</name>
</gene>
<proteinExistence type="predicted"/>
<dbReference type="STRING" id="1802061.A3A93_05815"/>
<accession>A0A1F7IVA0</accession>
<protein>
    <recommendedName>
        <fullName evidence="3">Type 4 fimbrial biogenesis protein PilX N-terminal domain-containing protein</fullName>
    </recommendedName>
</protein>
<organism evidence="1 2">
    <name type="scientific">Candidatus Roizmanbacteria bacterium RIFCSPLOWO2_01_FULL_38_12</name>
    <dbReference type="NCBI Taxonomy" id="1802061"/>
    <lineage>
        <taxon>Bacteria</taxon>
        <taxon>Candidatus Roizmaniibacteriota</taxon>
    </lineage>
</organism>
<dbReference type="EMBL" id="MGAL01000034">
    <property type="protein sequence ID" value="OGK47277.1"/>
    <property type="molecule type" value="Genomic_DNA"/>
</dbReference>
<name>A0A1F7IVA0_9BACT</name>
<evidence type="ECO:0008006" key="3">
    <source>
        <dbReference type="Google" id="ProtNLM"/>
    </source>
</evidence>
<evidence type="ECO:0000313" key="1">
    <source>
        <dbReference type="EMBL" id="OGK47277.1"/>
    </source>
</evidence>
<evidence type="ECO:0000313" key="2">
    <source>
        <dbReference type="Proteomes" id="UP000177141"/>
    </source>
</evidence>
<reference evidence="1 2" key="1">
    <citation type="journal article" date="2016" name="Nat. Commun.">
        <title>Thousands of microbial genomes shed light on interconnected biogeochemical processes in an aquifer system.</title>
        <authorList>
            <person name="Anantharaman K."/>
            <person name="Brown C.T."/>
            <person name="Hug L.A."/>
            <person name="Sharon I."/>
            <person name="Castelle C.J."/>
            <person name="Probst A.J."/>
            <person name="Thomas B.C."/>
            <person name="Singh A."/>
            <person name="Wilkins M.J."/>
            <person name="Karaoz U."/>
            <person name="Brodie E.L."/>
            <person name="Williams K.H."/>
            <person name="Hubbard S.S."/>
            <person name="Banfield J.F."/>
        </authorList>
    </citation>
    <scope>NUCLEOTIDE SEQUENCE [LARGE SCALE GENOMIC DNA]</scope>
</reference>
<sequence>MNNAKRGQSLLVIVLLISVVFTLVATASYRFTAETQTSKLQEESVRTLAAADSGIERGLQIAANQTSPAEVRNYQQAFSGSNVTLAGINQIASTITITKDSIKEFTTPTINKDEQYLFYLFDYPTGTSYFRNDFKIYYASSGESCNATRPPALELTLIYGAGNGTGKVLRQIVDPCRDFTISPKVATSDTDTVRTGATCSPAACSVAGQSFNQWLLFQPSNLMDSADNPKTLIVRVLFAPTNLGFQTSVAADRFSAQGQRIEAKAVSNSGVSKVVRLFRSNPQLPADFFVTTF</sequence>
<dbReference type="Proteomes" id="UP000177141">
    <property type="component" value="Unassembled WGS sequence"/>
</dbReference>
<dbReference type="AlphaFoldDB" id="A0A1F7IVA0"/>